<dbReference type="InterPro" id="IPR012951">
    <property type="entry name" value="BBE"/>
</dbReference>
<name>A0AAE0MDZ6_9PEZI</name>
<evidence type="ECO:0000259" key="4">
    <source>
        <dbReference type="PROSITE" id="PS51387"/>
    </source>
</evidence>
<reference evidence="5" key="2">
    <citation type="submission" date="2023-06" db="EMBL/GenBank/DDBJ databases">
        <authorList>
            <consortium name="Lawrence Berkeley National Laboratory"/>
            <person name="Haridas S."/>
            <person name="Hensen N."/>
            <person name="Bonometti L."/>
            <person name="Westerberg I."/>
            <person name="Brannstrom I.O."/>
            <person name="Guillou S."/>
            <person name="Cros-Aarteil S."/>
            <person name="Calhoun S."/>
            <person name="Kuo A."/>
            <person name="Mondo S."/>
            <person name="Pangilinan J."/>
            <person name="Riley R."/>
            <person name="Labutti K."/>
            <person name="Andreopoulos B."/>
            <person name="Lipzen A."/>
            <person name="Chen C."/>
            <person name="Yanf M."/>
            <person name="Daum C."/>
            <person name="Ng V."/>
            <person name="Clum A."/>
            <person name="Steindorff A."/>
            <person name="Ohm R."/>
            <person name="Martin F."/>
            <person name="Silar P."/>
            <person name="Natvig D."/>
            <person name="Lalanne C."/>
            <person name="Gautier V."/>
            <person name="Ament-Velasquez S.L."/>
            <person name="Kruys A."/>
            <person name="Hutchinson M.I."/>
            <person name="Powell A.J."/>
            <person name="Barry K."/>
            <person name="Miller A.N."/>
            <person name="Grigoriev I.V."/>
            <person name="Debuchy R."/>
            <person name="Gladieux P."/>
            <person name="Thoren M.H."/>
            <person name="Johannesson H."/>
        </authorList>
    </citation>
    <scope>NUCLEOTIDE SEQUENCE</scope>
    <source>
        <strain evidence="5">CBS 118394</strain>
    </source>
</reference>
<dbReference type="InterPro" id="IPR016169">
    <property type="entry name" value="FAD-bd_PCMH_sub2"/>
</dbReference>
<keyword evidence="3" id="KW-0732">Signal</keyword>
<evidence type="ECO:0000256" key="2">
    <source>
        <dbReference type="ARBA" id="ARBA00023002"/>
    </source>
</evidence>
<accession>A0AAE0MDZ6</accession>
<dbReference type="GO" id="GO:0016491">
    <property type="term" value="F:oxidoreductase activity"/>
    <property type="evidence" value="ECO:0007669"/>
    <property type="project" value="UniProtKB-KW"/>
</dbReference>
<dbReference type="SUPFAM" id="SSF56176">
    <property type="entry name" value="FAD-binding/transporter-associated domain-like"/>
    <property type="match status" value="1"/>
</dbReference>
<feature type="domain" description="FAD-binding PCMH-type" evidence="4">
    <location>
        <begin position="149"/>
        <end position="328"/>
    </location>
</feature>
<dbReference type="Pfam" id="PF01565">
    <property type="entry name" value="FAD_binding_4"/>
    <property type="match status" value="1"/>
</dbReference>
<dbReference type="InterPro" id="IPR050432">
    <property type="entry name" value="FAD-linked_Oxidoreductases_BP"/>
</dbReference>
<dbReference type="PANTHER" id="PTHR13878:SF91">
    <property type="entry name" value="FAD BINDING DOMAIN PROTEIN (AFU_ORTHOLOGUE AFUA_6G12070)-RELATED"/>
    <property type="match status" value="1"/>
</dbReference>
<dbReference type="EMBL" id="JAUEDM010000001">
    <property type="protein sequence ID" value="KAK3328745.1"/>
    <property type="molecule type" value="Genomic_DNA"/>
</dbReference>
<comment type="similarity">
    <text evidence="1">Belongs to the oxygen-dependent FAD-linked oxidoreductase family.</text>
</comment>
<sequence>MSIFPSLFFILLGLFSPVDCYNFPYESVQLQDADVANFSAIAFGDLTKPTNLTSNRTTCREFPGSAKWPTENEWSRFNVSLGGALVKPLPPGAVCYPGPNYDSAKCDFLLNNASSTRFYVDDPVTIMTKWPQGETCYPETNPANGTCTQGGFPAYVVNASSVAQIQAAVNFARNKSLRLVIKNTGHDFDGRSAGAGSLSVWTHFFKGFEFLPQYSQGNYTGLAARVGAGLETWELYQFMDDFNITIVTPGAGTVGGVGGWMAGGGHGVISSSYGLGADQPLELQVVTADGRFVTASPTSHPDLFFAMRGGGGSTYGIVTSAIIKVYPRIRVTNTMLSFQTLDAPPPNIFFIPGQRPEPLAIIKNLTTFWHGVDIYFAFTKEVAAAGGAAYSLIIPFSDPKTNQSGFNFFMTVRMPNMVEDQVIHFFQPLFDSLVGIGIAPLQNPAPTSPINWGPARSGNGARPGNSRFATRLLPAKNWDNATLFLETTKAIRATAENGYTFHGVSITPTEKVAGYPGNNAVNPAWRATLMHADVFDYNDYGVDVEQIKDAHERLDGVMNGLRAVSPGAGAYLNEADLQEPGWQQSFFGSNYEKLLKIKKANDPWGVFWAPTTVGSEGWEVRSVDGWPSQNGRLCRVG</sequence>
<organism evidence="5 6">
    <name type="scientific">Apodospora peruviana</name>
    <dbReference type="NCBI Taxonomy" id="516989"/>
    <lineage>
        <taxon>Eukaryota</taxon>
        <taxon>Fungi</taxon>
        <taxon>Dikarya</taxon>
        <taxon>Ascomycota</taxon>
        <taxon>Pezizomycotina</taxon>
        <taxon>Sordariomycetes</taxon>
        <taxon>Sordariomycetidae</taxon>
        <taxon>Sordariales</taxon>
        <taxon>Lasiosphaeriaceae</taxon>
        <taxon>Apodospora</taxon>
    </lineage>
</organism>
<feature type="chain" id="PRO_5042103509" description="FAD-binding PCMH-type domain-containing protein" evidence="3">
    <location>
        <begin position="21"/>
        <end position="637"/>
    </location>
</feature>
<keyword evidence="2" id="KW-0560">Oxidoreductase</keyword>
<reference evidence="5" key="1">
    <citation type="journal article" date="2023" name="Mol. Phylogenet. Evol.">
        <title>Genome-scale phylogeny and comparative genomics of the fungal order Sordariales.</title>
        <authorList>
            <person name="Hensen N."/>
            <person name="Bonometti L."/>
            <person name="Westerberg I."/>
            <person name="Brannstrom I.O."/>
            <person name="Guillou S."/>
            <person name="Cros-Aarteil S."/>
            <person name="Calhoun S."/>
            <person name="Haridas S."/>
            <person name="Kuo A."/>
            <person name="Mondo S."/>
            <person name="Pangilinan J."/>
            <person name="Riley R."/>
            <person name="LaButti K."/>
            <person name="Andreopoulos B."/>
            <person name="Lipzen A."/>
            <person name="Chen C."/>
            <person name="Yan M."/>
            <person name="Daum C."/>
            <person name="Ng V."/>
            <person name="Clum A."/>
            <person name="Steindorff A."/>
            <person name="Ohm R.A."/>
            <person name="Martin F."/>
            <person name="Silar P."/>
            <person name="Natvig D.O."/>
            <person name="Lalanne C."/>
            <person name="Gautier V."/>
            <person name="Ament-Velasquez S.L."/>
            <person name="Kruys A."/>
            <person name="Hutchinson M.I."/>
            <person name="Powell A.J."/>
            <person name="Barry K."/>
            <person name="Miller A.N."/>
            <person name="Grigoriev I.V."/>
            <person name="Debuchy R."/>
            <person name="Gladieux P."/>
            <person name="Hiltunen Thoren M."/>
            <person name="Johannesson H."/>
        </authorList>
    </citation>
    <scope>NUCLEOTIDE SEQUENCE</scope>
    <source>
        <strain evidence="5">CBS 118394</strain>
    </source>
</reference>
<evidence type="ECO:0000313" key="6">
    <source>
        <dbReference type="Proteomes" id="UP001283341"/>
    </source>
</evidence>
<dbReference type="InterPro" id="IPR016166">
    <property type="entry name" value="FAD-bd_PCMH"/>
</dbReference>
<dbReference type="Proteomes" id="UP001283341">
    <property type="component" value="Unassembled WGS sequence"/>
</dbReference>
<gene>
    <name evidence="5" type="ORF">B0H66DRAFT_822</name>
</gene>
<comment type="caution">
    <text evidence="5">The sequence shown here is derived from an EMBL/GenBank/DDBJ whole genome shotgun (WGS) entry which is preliminary data.</text>
</comment>
<dbReference type="PANTHER" id="PTHR13878">
    <property type="entry name" value="GULONOLACTONE OXIDASE"/>
    <property type="match status" value="1"/>
</dbReference>
<evidence type="ECO:0000256" key="1">
    <source>
        <dbReference type="ARBA" id="ARBA00005466"/>
    </source>
</evidence>
<evidence type="ECO:0000256" key="3">
    <source>
        <dbReference type="SAM" id="SignalP"/>
    </source>
</evidence>
<dbReference type="InterPro" id="IPR036318">
    <property type="entry name" value="FAD-bd_PCMH-like_sf"/>
</dbReference>
<feature type="signal peptide" evidence="3">
    <location>
        <begin position="1"/>
        <end position="20"/>
    </location>
</feature>
<evidence type="ECO:0000313" key="5">
    <source>
        <dbReference type="EMBL" id="KAK3328745.1"/>
    </source>
</evidence>
<protein>
    <recommendedName>
        <fullName evidence="4">FAD-binding PCMH-type domain-containing protein</fullName>
    </recommendedName>
</protein>
<proteinExistence type="inferred from homology"/>
<dbReference type="GO" id="GO:0071949">
    <property type="term" value="F:FAD binding"/>
    <property type="evidence" value="ECO:0007669"/>
    <property type="project" value="InterPro"/>
</dbReference>
<keyword evidence="6" id="KW-1185">Reference proteome</keyword>
<dbReference type="Gene3D" id="3.40.462.20">
    <property type="match status" value="1"/>
</dbReference>
<dbReference type="Gene3D" id="3.30.465.10">
    <property type="match status" value="2"/>
</dbReference>
<dbReference type="Pfam" id="PF08031">
    <property type="entry name" value="BBE"/>
    <property type="match status" value="1"/>
</dbReference>
<dbReference type="AlphaFoldDB" id="A0AAE0MDZ6"/>
<dbReference type="InterPro" id="IPR006094">
    <property type="entry name" value="Oxid_FAD_bind_N"/>
</dbReference>
<dbReference type="PROSITE" id="PS51387">
    <property type="entry name" value="FAD_PCMH"/>
    <property type="match status" value="1"/>
</dbReference>